<protein>
    <submittedName>
        <fullName evidence="2">Uncharacterized protein</fullName>
    </submittedName>
</protein>
<proteinExistence type="predicted"/>
<name>A0A4Y8ZNJ8_9SPHN</name>
<dbReference type="RefSeq" id="WP_135089706.1">
    <property type="nucleotide sequence ID" value="NZ_SPDV01000048.1"/>
</dbReference>
<dbReference type="Proteomes" id="UP000298213">
    <property type="component" value="Unassembled WGS sequence"/>
</dbReference>
<dbReference type="AlphaFoldDB" id="A0A4Y8ZNJ8"/>
<evidence type="ECO:0000313" key="3">
    <source>
        <dbReference type="Proteomes" id="UP000298213"/>
    </source>
</evidence>
<evidence type="ECO:0000256" key="1">
    <source>
        <dbReference type="SAM" id="Phobius"/>
    </source>
</evidence>
<accession>A0A4Y8ZNJ8</accession>
<gene>
    <name evidence="2" type="ORF">E2493_18015</name>
</gene>
<feature type="transmembrane region" description="Helical" evidence="1">
    <location>
        <begin position="95"/>
        <end position="114"/>
    </location>
</feature>
<dbReference type="OrthoDB" id="7584484at2"/>
<dbReference type="EMBL" id="SPDV01000048">
    <property type="protein sequence ID" value="TFI56842.1"/>
    <property type="molecule type" value="Genomic_DNA"/>
</dbReference>
<comment type="caution">
    <text evidence="2">The sequence shown here is derived from an EMBL/GenBank/DDBJ whole genome shotgun (WGS) entry which is preliminary data.</text>
</comment>
<feature type="transmembrane region" description="Helical" evidence="1">
    <location>
        <begin position="57"/>
        <end position="75"/>
    </location>
</feature>
<keyword evidence="3" id="KW-1185">Reference proteome</keyword>
<sequence>MALVIGPLVAFGSAIAFSLLTGRSLNLAEEWTVLIWQAISVSIPFIVVAVTGTKKKAPWIVGLVLTLTLWGYYLVEGVSYQWHPDGSGANIGLGLIMLVSPLVITAACVGTYLWQRTKRN</sequence>
<reference evidence="2 3" key="1">
    <citation type="submission" date="2019-03" db="EMBL/GenBank/DDBJ databases">
        <title>Genome sequence of Sphingomonas sp. 17J27-24.</title>
        <authorList>
            <person name="Kim M."/>
            <person name="Maeng S."/>
            <person name="Sathiyaraj S."/>
        </authorList>
    </citation>
    <scope>NUCLEOTIDE SEQUENCE [LARGE SCALE GENOMIC DNA]</scope>
    <source>
        <strain evidence="2 3">17J27-24</strain>
    </source>
</reference>
<evidence type="ECO:0000313" key="2">
    <source>
        <dbReference type="EMBL" id="TFI56842.1"/>
    </source>
</evidence>
<keyword evidence="1" id="KW-0472">Membrane</keyword>
<organism evidence="2 3">
    <name type="scientific">Sphingomonas parva</name>
    <dbReference type="NCBI Taxonomy" id="2555898"/>
    <lineage>
        <taxon>Bacteria</taxon>
        <taxon>Pseudomonadati</taxon>
        <taxon>Pseudomonadota</taxon>
        <taxon>Alphaproteobacteria</taxon>
        <taxon>Sphingomonadales</taxon>
        <taxon>Sphingomonadaceae</taxon>
        <taxon>Sphingomonas</taxon>
    </lineage>
</organism>
<keyword evidence="1" id="KW-1133">Transmembrane helix</keyword>
<keyword evidence="1" id="KW-0812">Transmembrane</keyword>
<feature type="transmembrane region" description="Helical" evidence="1">
    <location>
        <begin position="32"/>
        <end position="50"/>
    </location>
</feature>